<keyword evidence="1" id="KW-0808">Transferase</keyword>
<evidence type="ECO:0000313" key="1">
    <source>
        <dbReference type="EMBL" id="OWZ13908.1"/>
    </source>
</evidence>
<accession>A0A225W9L7</accession>
<dbReference type="Proteomes" id="UP000198211">
    <property type="component" value="Unassembled WGS sequence"/>
</dbReference>
<evidence type="ECO:0000313" key="2">
    <source>
        <dbReference type="Proteomes" id="UP000198211"/>
    </source>
</evidence>
<dbReference type="EMBL" id="NBNE01001466">
    <property type="protein sequence ID" value="OWZ13908.1"/>
    <property type="molecule type" value="Genomic_DNA"/>
</dbReference>
<name>A0A225W9L7_9STRA</name>
<keyword evidence="2" id="KW-1185">Reference proteome</keyword>
<dbReference type="AlphaFoldDB" id="A0A225W9L7"/>
<dbReference type="GO" id="GO:0003964">
    <property type="term" value="F:RNA-directed DNA polymerase activity"/>
    <property type="evidence" value="ECO:0007669"/>
    <property type="project" value="UniProtKB-KW"/>
</dbReference>
<comment type="caution">
    <text evidence="1">The sequence shown here is derived from an EMBL/GenBank/DDBJ whole genome shotgun (WGS) entry which is preliminary data.</text>
</comment>
<sequence length="151" mass="16766">MFPTVRPDEDLYVASYDGSARVKRGGDAYSANLWKLPEWTVVKVGSGYGEGLTVNEAEYPSEINCKAPGLTLLRQKALAKLRILPDHELVHVKRDWNVSADSLASAALQRQCGVEIETVREIQDLITLNGLDEILIVKFKGSDRTDRDGHN</sequence>
<gene>
    <name evidence="1" type="ORF">PHMEG_00012689</name>
</gene>
<proteinExistence type="predicted"/>
<protein>
    <submittedName>
        <fullName evidence="1">Reverse transcriptase</fullName>
    </submittedName>
</protein>
<reference evidence="2" key="1">
    <citation type="submission" date="2017-03" db="EMBL/GenBank/DDBJ databases">
        <title>Phytopthora megakarya and P. palmivora, two closely related causual agents of cacao black pod achieved similar genome size and gene model numbers by different mechanisms.</title>
        <authorList>
            <person name="Ali S."/>
            <person name="Shao J."/>
            <person name="Larry D.J."/>
            <person name="Kronmiller B."/>
            <person name="Shen D."/>
            <person name="Strem M.D."/>
            <person name="Melnick R.L."/>
            <person name="Guiltinan M.J."/>
            <person name="Tyler B.M."/>
            <person name="Meinhardt L.W."/>
            <person name="Bailey B.A."/>
        </authorList>
    </citation>
    <scope>NUCLEOTIDE SEQUENCE [LARGE SCALE GENOMIC DNA]</scope>
    <source>
        <strain evidence="2">zdho120</strain>
    </source>
</reference>
<keyword evidence="1" id="KW-0695">RNA-directed DNA polymerase</keyword>
<dbReference type="OrthoDB" id="121347at2759"/>
<keyword evidence="1" id="KW-0548">Nucleotidyltransferase</keyword>
<organism evidence="1 2">
    <name type="scientific">Phytophthora megakarya</name>
    <dbReference type="NCBI Taxonomy" id="4795"/>
    <lineage>
        <taxon>Eukaryota</taxon>
        <taxon>Sar</taxon>
        <taxon>Stramenopiles</taxon>
        <taxon>Oomycota</taxon>
        <taxon>Peronosporomycetes</taxon>
        <taxon>Peronosporales</taxon>
        <taxon>Peronosporaceae</taxon>
        <taxon>Phytophthora</taxon>
    </lineage>
</organism>